<dbReference type="InterPro" id="IPR029063">
    <property type="entry name" value="SAM-dependent_MTases_sf"/>
</dbReference>
<evidence type="ECO:0000256" key="3">
    <source>
        <dbReference type="ARBA" id="ARBA00022603"/>
    </source>
</evidence>
<gene>
    <name evidence="10" type="ORF">IQ230_05895</name>
</gene>
<dbReference type="Pfam" id="PF00989">
    <property type="entry name" value="PAS"/>
    <property type="match status" value="2"/>
</dbReference>
<keyword evidence="11" id="KW-1185">Reference proteome</keyword>
<dbReference type="InterPro" id="IPR013767">
    <property type="entry name" value="PAS_fold"/>
</dbReference>
<feature type="domain" description="PAS" evidence="7">
    <location>
        <begin position="310"/>
        <end position="336"/>
    </location>
</feature>
<dbReference type="Proteomes" id="UP000651156">
    <property type="component" value="Unassembled WGS sequence"/>
</dbReference>
<dbReference type="CDD" id="cd00130">
    <property type="entry name" value="PAS"/>
    <property type="match status" value="2"/>
</dbReference>
<evidence type="ECO:0000259" key="7">
    <source>
        <dbReference type="PROSITE" id="PS50112"/>
    </source>
</evidence>
<feature type="domain" description="PAC" evidence="8">
    <location>
        <begin position="367"/>
        <end position="419"/>
    </location>
</feature>
<dbReference type="Pfam" id="PF03705">
    <property type="entry name" value="CheR_N"/>
    <property type="match status" value="1"/>
</dbReference>
<dbReference type="Gene3D" id="3.40.50.150">
    <property type="entry name" value="Vaccinia Virus protein VP39"/>
    <property type="match status" value="1"/>
</dbReference>
<dbReference type="SUPFAM" id="SSF53335">
    <property type="entry name" value="S-adenosyl-L-methionine-dependent methyltransferases"/>
    <property type="match status" value="1"/>
</dbReference>
<reference evidence="10 11" key="1">
    <citation type="submission" date="2020-10" db="EMBL/GenBank/DDBJ databases">
        <authorList>
            <person name="Castelo-Branco R."/>
            <person name="Eusebio N."/>
            <person name="Adriana R."/>
            <person name="Vieira A."/>
            <person name="Brugerolle De Fraissinette N."/>
            <person name="Rezende De Castro R."/>
            <person name="Schneider M.P."/>
            <person name="Vasconcelos V."/>
            <person name="Leao P.N."/>
        </authorList>
    </citation>
    <scope>NUCLEOTIDE SEQUENCE [LARGE SCALE GENOMIC DNA]</scope>
    <source>
        <strain evidence="10 11">LEGE 06123</strain>
    </source>
</reference>
<feature type="region of interest" description="Disordered" evidence="6">
    <location>
        <begin position="434"/>
        <end position="453"/>
    </location>
</feature>
<proteinExistence type="predicted"/>
<dbReference type="Gene3D" id="3.30.450.20">
    <property type="entry name" value="PAS domain"/>
    <property type="match status" value="2"/>
</dbReference>
<dbReference type="SUPFAM" id="SSF55785">
    <property type="entry name" value="PYP-like sensor domain (PAS domain)"/>
    <property type="match status" value="2"/>
</dbReference>
<dbReference type="SUPFAM" id="SSF47757">
    <property type="entry name" value="Chemotaxis receptor methyltransferase CheR, N-terminal domain"/>
    <property type="match status" value="1"/>
</dbReference>
<dbReference type="EMBL" id="JADEWN010000010">
    <property type="protein sequence ID" value="MBE9189900.1"/>
    <property type="molecule type" value="Genomic_DNA"/>
</dbReference>
<evidence type="ECO:0000256" key="6">
    <source>
        <dbReference type="SAM" id="MobiDB-lite"/>
    </source>
</evidence>
<dbReference type="Pfam" id="PF01739">
    <property type="entry name" value="CheR"/>
    <property type="match status" value="1"/>
</dbReference>
<protein>
    <recommendedName>
        <fullName evidence="2">protein-glutamate O-methyltransferase</fullName>
        <ecNumber evidence="2">2.1.1.80</ecNumber>
    </recommendedName>
</protein>
<name>A0ABR9UNN9_9CHRO</name>
<dbReference type="PANTHER" id="PTHR24422">
    <property type="entry name" value="CHEMOTAXIS PROTEIN METHYLTRANSFERASE"/>
    <property type="match status" value="1"/>
</dbReference>
<dbReference type="InterPro" id="IPR050903">
    <property type="entry name" value="Bact_Chemotaxis_MeTrfase"/>
</dbReference>
<dbReference type="InterPro" id="IPR000700">
    <property type="entry name" value="PAS-assoc_C"/>
</dbReference>
<feature type="domain" description="PAS" evidence="7">
    <location>
        <begin position="497"/>
        <end position="545"/>
    </location>
</feature>
<comment type="caution">
    <text evidence="10">The sequence shown here is derived from an EMBL/GenBank/DDBJ whole genome shotgun (WGS) entry which is preliminary data.</text>
</comment>
<keyword evidence="3" id="KW-0489">Methyltransferase</keyword>
<dbReference type="SMART" id="SM00091">
    <property type="entry name" value="PAS"/>
    <property type="match status" value="2"/>
</dbReference>
<accession>A0ABR9UNN9</accession>
<evidence type="ECO:0000256" key="1">
    <source>
        <dbReference type="ARBA" id="ARBA00001541"/>
    </source>
</evidence>
<dbReference type="InterPro" id="IPR000014">
    <property type="entry name" value="PAS"/>
</dbReference>
<comment type="catalytic activity">
    <reaction evidence="1">
        <text>L-glutamyl-[protein] + S-adenosyl-L-methionine = [protein]-L-glutamate 5-O-methyl ester + S-adenosyl-L-homocysteine</text>
        <dbReference type="Rhea" id="RHEA:24452"/>
        <dbReference type="Rhea" id="RHEA-COMP:10208"/>
        <dbReference type="Rhea" id="RHEA-COMP:10311"/>
        <dbReference type="ChEBI" id="CHEBI:29973"/>
        <dbReference type="ChEBI" id="CHEBI:57856"/>
        <dbReference type="ChEBI" id="CHEBI:59789"/>
        <dbReference type="ChEBI" id="CHEBI:82795"/>
        <dbReference type="EC" id="2.1.1.80"/>
    </reaction>
</comment>
<dbReference type="SMART" id="SM00138">
    <property type="entry name" value="MeTrc"/>
    <property type="match status" value="1"/>
</dbReference>
<evidence type="ECO:0000256" key="2">
    <source>
        <dbReference type="ARBA" id="ARBA00012534"/>
    </source>
</evidence>
<dbReference type="NCBIfam" id="TIGR00229">
    <property type="entry name" value="sensory_box"/>
    <property type="match status" value="2"/>
</dbReference>
<evidence type="ECO:0000256" key="4">
    <source>
        <dbReference type="ARBA" id="ARBA00022679"/>
    </source>
</evidence>
<evidence type="ECO:0000259" key="9">
    <source>
        <dbReference type="PROSITE" id="PS50123"/>
    </source>
</evidence>
<dbReference type="RefSeq" id="WP_193931129.1">
    <property type="nucleotide sequence ID" value="NZ_CAWPMZ010000008.1"/>
</dbReference>
<evidence type="ECO:0000256" key="5">
    <source>
        <dbReference type="ARBA" id="ARBA00022691"/>
    </source>
</evidence>
<dbReference type="InterPro" id="IPR022641">
    <property type="entry name" value="CheR_N"/>
</dbReference>
<evidence type="ECO:0000313" key="11">
    <source>
        <dbReference type="Proteomes" id="UP000651156"/>
    </source>
</evidence>
<keyword evidence="4" id="KW-0808">Transferase</keyword>
<dbReference type="InterPro" id="IPR022642">
    <property type="entry name" value="CheR_C"/>
</dbReference>
<feature type="domain" description="CheR-type methyltransferase" evidence="9">
    <location>
        <begin position="1"/>
        <end position="269"/>
    </location>
</feature>
<dbReference type="PROSITE" id="PS50123">
    <property type="entry name" value="CHER"/>
    <property type="match status" value="1"/>
</dbReference>
<dbReference type="PANTHER" id="PTHR24422:SF10">
    <property type="entry name" value="CHEMOTAXIS PROTEIN METHYLTRANSFERASE 2"/>
    <property type="match status" value="1"/>
</dbReference>
<sequence length="616" mass="70847">MTQEVEALLNYIKRNRGFDFTGYKRPSLIRRIQKRMQEIDINSYSNYMDYLEVHPQEFTCLFNTILINVTSFFRDPEVWEYIGAEIVPQIIARKEFSDPIRIWSAGCAAGQEAYTLAIILAQAMGDEQFRSRVKIYATDVDEEALNQARHATYNAKEVTGLSAELLERYFDCADQMYTFRKDLRRAVIFGRHDLVQDAPISRIDLLTCRNALMYFNAEAQARIINRFHFALNNTSGFFCLGKAEMLLSHSNSFTLIDLKRRIFTKLAKMNNRDRLLLMNQKHSNDEAPQNLTSYGRLRDTAFNISPVPQIIVDNKGVVTLINERARSLFGLSYEDVGRLLQDLELSYRPVELRSCIEQAASDRRPNIHKDVEWTTPAGDTQFFDVQVAPLLDINSQMLGVSVTFNDVTRAKRLQYELEHSNQELEMAYEELQSTNEELETTNEELQSSNEELETTNEELQSTNEELETMNEELQSSNEELQTINEELRSRSEELNSVNAFLESILTSLRCAVVVVDRDFLIQVWSDKAEDMWGLRALEVQGQHFLNIDIGLPVDQIKQPIRTCLVGESKCIEIILEAINRRGKSIQCNVTCTPLLGITKEIRGVIMLIEERASTET</sequence>
<dbReference type="PROSITE" id="PS50112">
    <property type="entry name" value="PAS"/>
    <property type="match status" value="2"/>
</dbReference>
<dbReference type="PRINTS" id="PR00996">
    <property type="entry name" value="CHERMTFRASE"/>
</dbReference>
<evidence type="ECO:0000313" key="10">
    <source>
        <dbReference type="EMBL" id="MBE9189900.1"/>
    </source>
</evidence>
<dbReference type="InterPro" id="IPR035965">
    <property type="entry name" value="PAS-like_dom_sf"/>
</dbReference>
<dbReference type="InterPro" id="IPR036804">
    <property type="entry name" value="CheR_N_sf"/>
</dbReference>
<dbReference type="EC" id="2.1.1.80" evidence="2"/>
<dbReference type="InterPro" id="IPR000780">
    <property type="entry name" value="CheR_MeTrfase"/>
</dbReference>
<organism evidence="10 11">
    <name type="scientific">Gloeocapsopsis crepidinum LEGE 06123</name>
    <dbReference type="NCBI Taxonomy" id="588587"/>
    <lineage>
        <taxon>Bacteria</taxon>
        <taxon>Bacillati</taxon>
        <taxon>Cyanobacteriota</taxon>
        <taxon>Cyanophyceae</taxon>
        <taxon>Oscillatoriophycideae</taxon>
        <taxon>Chroococcales</taxon>
        <taxon>Chroococcaceae</taxon>
        <taxon>Gloeocapsopsis</taxon>
    </lineage>
</organism>
<dbReference type="Gene3D" id="1.10.155.10">
    <property type="entry name" value="Chemotaxis receptor methyltransferase CheR, N-terminal domain"/>
    <property type="match status" value="1"/>
</dbReference>
<dbReference type="PROSITE" id="PS50113">
    <property type="entry name" value="PAC"/>
    <property type="match status" value="1"/>
</dbReference>
<dbReference type="Gene3D" id="1.20.1480.30">
    <property type="entry name" value="Designed four-helix bundle protein"/>
    <property type="match status" value="1"/>
</dbReference>
<evidence type="ECO:0000259" key="8">
    <source>
        <dbReference type="PROSITE" id="PS50113"/>
    </source>
</evidence>
<keyword evidence="5" id="KW-0949">S-adenosyl-L-methionine</keyword>